<dbReference type="AlphaFoldDB" id="A0A347WND9"/>
<dbReference type="InterPro" id="IPR050893">
    <property type="entry name" value="Sugar_PTS"/>
</dbReference>
<dbReference type="GO" id="GO:0090563">
    <property type="term" value="F:protein-phosphocysteine-sugar phosphotransferase activity"/>
    <property type="evidence" value="ECO:0007669"/>
    <property type="project" value="TreeGrafter"/>
</dbReference>
<organism evidence="13 14">
    <name type="scientific">Suicoccus acidiformans</name>
    <dbReference type="NCBI Taxonomy" id="2036206"/>
    <lineage>
        <taxon>Bacteria</taxon>
        <taxon>Bacillati</taxon>
        <taxon>Bacillota</taxon>
        <taxon>Bacilli</taxon>
        <taxon>Lactobacillales</taxon>
        <taxon>Aerococcaceae</taxon>
        <taxon>Suicoccus</taxon>
    </lineage>
</organism>
<evidence type="ECO:0000256" key="9">
    <source>
        <dbReference type="ARBA" id="ARBA00029908"/>
    </source>
</evidence>
<evidence type="ECO:0000256" key="3">
    <source>
        <dbReference type="ARBA" id="ARBA00022448"/>
    </source>
</evidence>
<keyword evidence="6" id="KW-0808">Transferase</keyword>
<keyword evidence="14" id="KW-1185">Reference proteome</keyword>
<evidence type="ECO:0000313" key="14">
    <source>
        <dbReference type="Proteomes" id="UP000263232"/>
    </source>
</evidence>
<evidence type="ECO:0000313" key="13">
    <source>
        <dbReference type="EMBL" id="AXY26596.1"/>
    </source>
</evidence>
<evidence type="ECO:0000256" key="4">
    <source>
        <dbReference type="ARBA" id="ARBA00022553"/>
    </source>
</evidence>
<keyword evidence="8" id="KW-0418">Kinase</keyword>
<dbReference type="RefSeq" id="WP_118991452.1">
    <property type="nucleotide sequence ID" value="NZ_CP023434.1"/>
</dbReference>
<keyword evidence="5" id="KW-0762">Sugar transport</keyword>
<keyword evidence="3" id="KW-0813">Transport</keyword>
<dbReference type="PROSITE" id="PS51094">
    <property type="entry name" value="PTS_EIIA_TYPE_2"/>
    <property type="match status" value="1"/>
</dbReference>
<dbReference type="GO" id="GO:0016301">
    <property type="term" value="F:kinase activity"/>
    <property type="evidence" value="ECO:0007669"/>
    <property type="project" value="UniProtKB-KW"/>
</dbReference>
<keyword evidence="7" id="KW-0598">Phosphotransferase system</keyword>
<dbReference type="EMBL" id="CP023434">
    <property type="protein sequence ID" value="AXY26596.1"/>
    <property type="molecule type" value="Genomic_DNA"/>
</dbReference>
<sequence>MELKKEAILLDQTFQTKEEAIRQAGQLLVDAGAVDAGYIDSMLEREEVVTTHMGNFVAIPHGTDEGKTHVKSTAISIIQVPQGVNFAPNEPEEKLAMMIFGIAGVGNEHLDVLSKIAVFCADVENVVRLVNASTEEEIIQMLGEVEA</sequence>
<accession>A0A347WND9</accession>
<dbReference type="Gene3D" id="3.40.930.10">
    <property type="entry name" value="Mannitol-specific EII, Chain A"/>
    <property type="match status" value="1"/>
</dbReference>
<dbReference type="Proteomes" id="UP000263232">
    <property type="component" value="Chromosome"/>
</dbReference>
<evidence type="ECO:0000259" key="12">
    <source>
        <dbReference type="PROSITE" id="PS51094"/>
    </source>
</evidence>
<dbReference type="PANTHER" id="PTHR30181:SF2">
    <property type="entry name" value="PTS SYSTEM MANNITOL-SPECIFIC EIICBA COMPONENT"/>
    <property type="match status" value="1"/>
</dbReference>
<evidence type="ECO:0000256" key="10">
    <source>
        <dbReference type="ARBA" id="ARBA00030956"/>
    </source>
</evidence>
<dbReference type="InterPro" id="IPR016152">
    <property type="entry name" value="PTrfase/Anion_transptr"/>
</dbReference>
<reference evidence="13 14" key="1">
    <citation type="submission" date="2017-09" db="EMBL/GenBank/DDBJ databases">
        <title>Complete genome sequence of Oxytococcus suis strain ZY16052.</title>
        <authorList>
            <person name="Li F."/>
        </authorList>
    </citation>
    <scope>NUCLEOTIDE SEQUENCE [LARGE SCALE GENOMIC DNA]</scope>
    <source>
        <strain evidence="13 14">ZY16052</strain>
    </source>
</reference>
<evidence type="ECO:0000256" key="5">
    <source>
        <dbReference type="ARBA" id="ARBA00022597"/>
    </source>
</evidence>
<dbReference type="PANTHER" id="PTHR30181">
    <property type="entry name" value="MANNITOL PERMEASE IIC COMPONENT"/>
    <property type="match status" value="1"/>
</dbReference>
<comment type="function">
    <text evidence="1">The phosphoenolpyruvate-dependent sugar phosphotransferase system (sugar PTS), a major carbohydrate active transport system, catalyzes the phosphorylation of incoming sugar substrates concomitantly with their translocation across the cell membrane. The enzyme II CmtAB PTS system is involved in D-mannitol transport.</text>
</comment>
<feature type="domain" description="PTS EIIA type-2" evidence="12">
    <location>
        <begin position="1"/>
        <end position="145"/>
    </location>
</feature>
<dbReference type="KEGG" id="abae:CL176_11625"/>
<protein>
    <recommendedName>
        <fullName evidence="2">Mannitol-specific phosphotransferase enzyme IIA component</fullName>
    </recommendedName>
    <alternativeName>
        <fullName evidence="10">EIIA</fullName>
    </alternativeName>
    <alternativeName>
        <fullName evidence="11">EIII</fullName>
    </alternativeName>
    <alternativeName>
        <fullName evidence="9">PTS system mannitol-specific EIIA component</fullName>
    </alternativeName>
</protein>
<dbReference type="Pfam" id="PF00359">
    <property type="entry name" value="PTS_EIIA_2"/>
    <property type="match status" value="1"/>
</dbReference>
<name>A0A347WND9_9LACT</name>
<dbReference type="SUPFAM" id="SSF55804">
    <property type="entry name" value="Phoshotransferase/anion transport protein"/>
    <property type="match status" value="1"/>
</dbReference>
<dbReference type="PROSITE" id="PS00372">
    <property type="entry name" value="PTS_EIIA_TYPE_2_HIS"/>
    <property type="match status" value="1"/>
</dbReference>
<dbReference type="InterPro" id="IPR002178">
    <property type="entry name" value="PTS_EIIA_type-2_dom"/>
</dbReference>
<dbReference type="CDD" id="cd00211">
    <property type="entry name" value="PTS_IIA_fru"/>
    <property type="match status" value="1"/>
</dbReference>
<dbReference type="OrthoDB" id="1640042at2"/>
<dbReference type="GO" id="GO:0009401">
    <property type="term" value="P:phosphoenolpyruvate-dependent sugar phosphotransferase system"/>
    <property type="evidence" value="ECO:0007669"/>
    <property type="project" value="UniProtKB-KW"/>
</dbReference>
<evidence type="ECO:0000256" key="2">
    <source>
        <dbReference type="ARBA" id="ARBA00014783"/>
    </source>
</evidence>
<dbReference type="GO" id="GO:0005886">
    <property type="term" value="C:plasma membrane"/>
    <property type="evidence" value="ECO:0007669"/>
    <property type="project" value="TreeGrafter"/>
</dbReference>
<evidence type="ECO:0000256" key="7">
    <source>
        <dbReference type="ARBA" id="ARBA00022683"/>
    </source>
</evidence>
<proteinExistence type="predicted"/>
<evidence type="ECO:0000256" key="6">
    <source>
        <dbReference type="ARBA" id="ARBA00022679"/>
    </source>
</evidence>
<keyword evidence="4" id="KW-0597">Phosphoprotein</keyword>
<evidence type="ECO:0000256" key="11">
    <source>
        <dbReference type="ARBA" id="ARBA00030962"/>
    </source>
</evidence>
<gene>
    <name evidence="13" type="ORF">CL176_11625</name>
</gene>
<evidence type="ECO:0000256" key="8">
    <source>
        <dbReference type="ARBA" id="ARBA00022777"/>
    </source>
</evidence>
<evidence type="ECO:0000256" key="1">
    <source>
        <dbReference type="ARBA" id="ARBA00002434"/>
    </source>
</evidence>